<keyword evidence="3" id="KW-0966">Cell projection</keyword>
<dbReference type="Pfam" id="PF09411">
    <property type="entry name" value="PagL"/>
    <property type="match status" value="1"/>
</dbReference>
<feature type="region of interest" description="Disordered" evidence="1">
    <location>
        <begin position="27"/>
        <end position="141"/>
    </location>
</feature>
<feature type="compositionally biased region" description="Low complexity" evidence="1">
    <location>
        <begin position="132"/>
        <end position="141"/>
    </location>
</feature>
<keyword evidence="2" id="KW-0732">Signal</keyword>
<feature type="signal peptide" evidence="2">
    <location>
        <begin position="1"/>
        <end position="26"/>
    </location>
</feature>
<feature type="chain" id="PRO_5046189565" evidence="2">
    <location>
        <begin position="27"/>
        <end position="646"/>
    </location>
</feature>
<feature type="region of interest" description="Disordered" evidence="1">
    <location>
        <begin position="173"/>
        <end position="264"/>
    </location>
</feature>
<feature type="compositionally biased region" description="Polar residues" evidence="1">
    <location>
        <begin position="40"/>
        <end position="50"/>
    </location>
</feature>
<comment type="caution">
    <text evidence="3">The sequence shown here is derived from an EMBL/GenBank/DDBJ whole genome shotgun (WGS) entry which is preliminary data.</text>
</comment>
<sequence length="646" mass="68809">MECKIRKGLTGLLAGSMLFLSGFATAGEAADESRKDLTTAGVSETPSAPANANRGGDPTTTESPTADLYQVNSTINEPVGSPTGASGPGACETDAPQSPETAKSDAKPTVESAPGTANGSPETTTPRPAKPSAQSAARSAEYAAGYDAGYRDGHKRGYRTGYETGFQAGFSAGSGAVGKHPDGASGTGPGSGSGTAESGGAGNWGGSAPNSGNSDRSSATGDGNNGSSTGFMPNAGTRIASATGGGNGFGTSSETGANTRTDSTAAFPRRRFVHGIGLELRPEYVCPTNPFLAGDNLARQPIDLSLAAHLRYSFRFQPGSRPDRIYGGAYQGVGFSYYSFENREELGTPVAFYIFQGARIARISRRLSFNYEWNFGLSFGWKPYDAQMNPANIMMGSKINAYINADFYLNVTLTRELDFSAGLSMTHFSNGNTKFPNAGLNSIGMKFGLLYCFGRADDPLVKPRRPLLAPDFPRHFSYDLVLFGSWRRKGVEVGDKQYASPNAYGVAGFNFATMYNFGYKFRAGLSLDGVYDGSANVYTEDYIVEVGGRDPGYTFYTPSIDRQIALGISGRAEFVMPYFTVGIGLGVNVLHKGGDLKSFYQMLTLKIAATRRTFVHIGYCLKDFQTPNYLMLGVGFRFNNKYPVLR</sequence>
<name>A0ABQ6S2R1_9BACT</name>
<dbReference type="EMBL" id="VVND01000014">
    <property type="protein sequence ID" value="KAA3158950.1"/>
    <property type="molecule type" value="Genomic_DNA"/>
</dbReference>
<dbReference type="Proteomes" id="UP000324870">
    <property type="component" value="Unassembled WGS sequence"/>
</dbReference>
<keyword evidence="4" id="KW-1185">Reference proteome</keyword>
<keyword evidence="3" id="KW-0282">Flagellum</keyword>
<accession>A0ABQ6S2R1</accession>
<organism evidence="3 4">
    <name type="scientific">Alistipes finegoldii</name>
    <dbReference type="NCBI Taxonomy" id="214856"/>
    <lineage>
        <taxon>Bacteria</taxon>
        <taxon>Pseudomonadati</taxon>
        <taxon>Bacteroidota</taxon>
        <taxon>Bacteroidia</taxon>
        <taxon>Bacteroidales</taxon>
        <taxon>Rikenellaceae</taxon>
        <taxon>Alistipes</taxon>
    </lineage>
</organism>
<protein>
    <submittedName>
        <fullName evidence="3">Flagellar biosynthesis protein</fullName>
    </submittedName>
</protein>
<feature type="compositionally biased region" description="Polar residues" evidence="1">
    <location>
        <begin position="58"/>
        <end position="76"/>
    </location>
</feature>
<evidence type="ECO:0000256" key="1">
    <source>
        <dbReference type="SAM" id="MobiDB-lite"/>
    </source>
</evidence>
<reference evidence="3 4" key="1">
    <citation type="journal article" date="2019" name="Nat. Med.">
        <title>A library of human gut bacterial isolates paired with longitudinal multiomics data enables mechanistic microbiome research.</title>
        <authorList>
            <person name="Poyet M."/>
            <person name="Groussin M."/>
            <person name="Gibbons S.M."/>
            <person name="Avila-Pacheco J."/>
            <person name="Jiang X."/>
            <person name="Kearney S.M."/>
            <person name="Perrotta A.R."/>
            <person name="Berdy B."/>
            <person name="Zhao S."/>
            <person name="Lieberman T.D."/>
            <person name="Swanson P.K."/>
            <person name="Smith M."/>
            <person name="Roesemann S."/>
            <person name="Alexander J.E."/>
            <person name="Rich S.A."/>
            <person name="Livny J."/>
            <person name="Vlamakis H."/>
            <person name="Clish C."/>
            <person name="Bullock K."/>
            <person name="Deik A."/>
            <person name="Scott J."/>
            <person name="Pierce K.A."/>
            <person name="Xavier R.J."/>
            <person name="Alm E.J."/>
        </authorList>
    </citation>
    <scope>NUCLEOTIDE SEQUENCE [LARGE SCALE GENOMIC DNA]</scope>
    <source>
        <strain evidence="3 4">BIOML-A1</strain>
    </source>
</reference>
<evidence type="ECO:0000256" key="2">
    <source>
        <dbReference type="SAM" id="SignalP"/>
    </source>
</evidence>
<dbReference type="Gene3D" id="2.40.160.20">
    <property type="match status" value="1"/>
</dbReference>
<feature type="compositionally biased region" description="Polar residues" evidence="1">
    <location>
        <begin position="208"/>
        <end position="231"/>
    </location>
</feature>
<evidence type="ECO:0000313" key="4">
    <source>
        <dbReference type="Proteomes" id="UP000324870"/>
    </source>
</evidence>
<evidence type="ECO:0000313" key="3">
    <source>
        <dbReference type="EMBL" id="KAA3158950.1"/>
    </source>
</evidence>
<gene>
    <name evidence="3" type="ORF">F2A26_09540</name>
</gene>
<keyword evidence="3" id="KW-0969">Cilium</keyword>
<feature type="compositionally biased region" description="Gly residues" evidence="1">
    <location>
        <begin position="185"/>
        <end position="205"/>
    </location>
</feature>
<dbReference type="InterPro" id="IPR018550">
    <property type="entry name" value="Lipid-A_deacylase-rel"/>
</dbReference>
<feature type="compositionally biased region" description="Polar residues" evidence="1">
    <location>
        <begin position="115"/>
        <end position="126"/>
    </location>
</feature>
<proteinExistence type="predicted"/>
<feature type="compositionally biased region" description="Polar residues" evidence="1">
    <location>
        <begin position="250"/>
        <end position="264"/>
    </location>
</feature>